<dbReference type="InterPro" id="IPR040890">
    <property type="entry name" value="Znf_CopZ"/>
</dbReference>
<organism evidence="2 3">
    <name type="scientific">Fischerella major NIES-592</name>
    <dbReference type="NCBI Taxonomy" id="210994"/>
    <lineage>
        <taxon>Bacteria</taxon>
        <taxon>Bacillati</taxon>
        <taxon>Cyanobacteriota</taxon>
        <taxon>Cyanophyceae</taxon>
        <taxon>Nostocales</taxon>
        <taxon>Hapalosiphonaceae</taxon>
        <taxon>Fischerella</taxon>
    </lineage>
</organism>
<gene>
    <name evidence="2" type="ORF">NIES592_07780</name>
</gene>
<evidence type="ECO:0000313" key="3">
    <source>
        <dbReference type="Proteomes" id="UP000186391"/>
    </source>
</evidence>
<evidence type="ECO:0000313" key="2">
    <source>
        <dbReference type="EMBL" id="OKH14777.1"/>
    </source>
</evidence>
<reference evidence="2 3" key="1">
    <citation type="submission" date="2016-11" db="EMBL/GenBank/DDBJ databases">
        <title>Draft Genome Sequences of Nine Cyanobacterial Strains from Diverse Habitats.</title>
        <authorList>
            <person name="Zhu T."/>
            <person name="Hou S."/>
            <person name="Lu X."/>
            <person name="Hess W.R."/>
        </authorList>
    </citation>
    <scope>NUCLEOTIDE SEQUENCE [LARGE SCALE GENOMIC DNA]</scope>
    <source>
        <strain evidence="2 3">NIES-592</strain>
    </source>
</reference>
<dbReference type="Gene3D" id="2.20.25.270">
    <property type="match status" value="1"/>
</dbReference>
<dbReference type="EMBL" id="MRCA01000003">
    <property type="protein sequence ID" value="OKH14777.1"/>
    <property type="molecule type" value="Genomic_DNA"/>
</dbReference>
<protein>
    <submittedName>
        <fullName evidence="2">(2Fe-2S)-binding protein</fullName>
    </submittedName>
</protein>
<dbReference type="NCBIfam" id="NF047645">
    <property type="entry name" value="CopZ_Nterm_CC"/>
    <property type="match status" value="1"/>
</dbReference>
<feature type="domain" description="CopZ zinc binding" evidence="1">
    <location>
        <begin position="15"/>
        <end position="76"/>
    </location>
</feature>
<accession>A0A1U7H1A5</accession>
<evidence type="ECO:0000259" key="1">
    <source>
        <dbReference type="Pfam" id="PF18423"/>
    </source>
</evidence>
<keyword evidence="3" id="KW-1185">Reference proteome</keyword>
<dbReference type="Proteomes" id="UP000186391">
    <property type="component" value="Unassembled WGS sequence"/>
</dbReference>
<dbReference type="CDD" id="cd10141">
    <property type="entry name" value="CopZ-like_Fer2_BFD-like"/>
    <property type="match status" value="1"/>
</dbReference>
<proteinExistence type="predicted"/>
<dbReference type="Pfam" id="PF18423">
    <property type="entry name" value="zf_CopZ"/>
    <property type="match status" value="1"/>
</dbReference>
<dbReference type="RefSeq" id="WP_062245982.1">
    <property type="nucleotide sequence ID" value="NZ_MRCA01000003.1"/>
</dbReference>
<name>A0A1U7H1A5_9CYAN</name>
<sequence>MSEECCSPSQNSLKANCPVNGMKGKRVQNITLKSLLTPRALETLNSQSNYFFCDSIDCPVVYFNEQGQTFIVDEVKVPVFQKDQGGQVPVCYCFNWTRDRILQEIQQTNHSTVESSIRTHIQAGRCGCEVNNPQGSCCLANVRKEVRNQ</sequence>
<dbReference type="OrthoDB" id="95698at2"/>
<dbReference type="Gene3D" id="1.10.10.1100">
    <property type="entry name" value="BFD-like [2Fe-2S]-binding domain"/>
    <property type="match status" value="1"/>
</dbReference>
<dbReference type="AlphaFoldDB" id="A0A1U7H1A5"/>
<dbReference type="InterPro" id="IPR041854">
    <property type="entry name" value="BFD-like_2Fe2S-bd_dom_sf"/>
</dbReference>
<comment type="caution">
    <text evidence="2">The sequence shown here is derived from an EMBL/GenBank/DDBJ whole genome shotgun (WGS) entry which is preliminary data.</text>
</comment>